<evidence type="ECO:0000259" key="3">
    <source>
        <dbReference type="Pfam" id="PF18443"/>
    </source>
</evidence>
<sequence>MEKDKQTRICRCRLNKRNILFVLLSILAIYTLWRWYFPDPYHPNLTEKEKKVTTEMLANMQTRCVGRYLIDIPAAFGNIIHDGIFIGEATIETERLYPPEFKYRIESREQELKTMQYVKPKDMPFLKKVYRLQDNMEGVIFDRNEDTAVPGYARVLEAHLYSNGVAFTVTMKFMELSDDKYKEDRDFYIRNGFSERQYNELYQTREKMNELLSRISGRKDTEIPTVAGTCIPDGFIAGSHNERENIGFVYRGNKDENFKFSIEILNDLTGESTLLERVDKIEKDLHANRGGIARKGKREVNGIHAEELLAIGLQPFDNSSRYQFELVANETAGDYKNPYVSIMLKNYQLPPTPYTGDELITFWDTVTSTFRKRPGAFESR</sequence>
<gene>
    <name evidence="4" type="ORF">BDD30_0298</name>
</gene>
<evidence type="ECO:0000256" key="1">
    <source>
        <dbReference type="SAM" id="Phobius"/>
    </source>
</evidence>
<feature type="domain" description="Tle cognate immunity protein 4 N-terminal" evidence="3">
    <location>
        <begin position="61"/>
        <end position="218"/>
    </location>
</feature>
<keyword evidence="1" id="KW-1133">Transmembrane helix</keyword>
<keyword evidence="5" id="KW-1185">Reference proteome</keyword>
<evidence type="ECO:0000313" key="5">
    <source>
        <dbReference type="Proteomes" id="UP000280955"/>
    </source>
</evidence>
<dbReference type="Proteomes" id="UP000280955">
    <property type="component" value="Unassembled WGS sequence"/>
</dbReference>
<name>A0ABX9SRF8_9GAMM</name>
<keyword evidence="1" id="KW-0812">Transmembrane</keyword>
<accession>A0ABX9SRF8</accession>
<dbReference type="EMBL" id="RBLJ01000001">
    <property type="protein sequence ID" value="RKS66021.1"/>
    <property type="molecule type" value="Genomic_DNA"/>
</dbReference>
<dbReference type="Pfam" id="PF18443">
    <property type="entry name" value="Tli4_N"/>
    <property type="match status" value="1"/>
</dbReference>
<reference evidence="4 5" key="1">
    <citation type="submission" date="2018-10" db="EMBL/GenBank/DDBJ databases">
        <title>Genomic Encyclopedia of Archaeal and Bacterial Type Strains, Phase II (KMG-II): from individual species to whole genera.</title>
        <authorList>
            <person name="Goeker M."/>
        </authorList>
    </citation>
    <scope>NUCLEOTIDE SEQUENCE [LARGE SCALE GENOMIC DNA]</scope>
    <source>
        <strain evidence="4 5">DSM 15149</strain>
    </source>
</reference>
<organism evidence="4 5">
    <name type="scientific">Photorhabdus asymbiotica</name>
    <dbReference type="NCBI Taxonomy" id="291112"/>
    <lineage>
        <taxon>Bacteria</taxon>
        <taxon>Pseudomonadati</taxon>
        <taxon>Pseudomonadota</taxon>
        <taxon>Gammaproteobacteria</taxon>
        <taxon>Enterobacterales</taxon>
        <taxon>Morganellaceae</taxon>
        <taxon>Photorhabdus</taxon>
    </lineage>
</organism>
<keyword evidence="1" id="KW-0472">Membrane</keyword>
<evidence type="ECO:0000259" key="2">
    <source>
        <dbReference type="Pfam" id="PF18426"/>
    </source>
</evidence>
<dbReference type="Pfam" id="PF18426">
    <property type="entry name" value="Tli4_C"/>
    <property type="match status" value="1"/>
</dbReference>
<dbReference type="InterPro" id="IPR041290">
    <property type="entry name" value="Tli4_C"/>
</dbReference>
<proteinExistence type="predicted"/>
<dbReference type="InterPro" id="IPR040761">
    <property type="entry name" value="Tli4_N"/>
</dbReference>
<feature type="transmembrane region" description="Helical" evidence="1">
    <location>
        <begin position="20"/>
        <end position="37"/>
    </location>
</feature>
<protein>
    <recommendedName>
        <fullName evidence="6">Tle cognate immunity protein 4 C-terminal domain-containing protein</fullName>
    </recommendedName>
</protein>
<evidence type="ECO:0008006" key="6">
    <source>
        <dbReference type="Google" id="ProtNLM"/>
    </source>
</evidence>
<evidence type="ECO:0000313" key="4">
    <source>
        <dbReference type="EMBL" id="RKS66021.1"/>
    </source>
</evidence>
<comment type="caution">
    <text evidence="4">The sequence shown here is derived from an EMBL/GenBank/DDBJ whole genome shotgun (WGS) entry which is preliminary data.</text>
</comment>
<feature type="domain" description="Tle cognate immunity protein 4 C-terminal" evidence="2">
    <location>
        <begin position="222"/>
        <end position="375"/>
    </location>
</feature>